<proteinExistence type="inferred from homology"/>
<name>A0ABN6SCH3_9BIFI</name>
<evidence type="ECO:0000313" key="8">
    <source>
        <dbReference type="EMBL" id="BDR53183.1"/>
    </source>
</evidence>
<evidence type="ECO:0000313" key="9">
    <source>
        <dbReference type="Proteomes" id="UP001321766"/>
    </source>
</evidence>
<feature type="transmembrane region" description="Helical" evidence="6">
    <location>
        <begin position="186"/>
        <end position="209"/>
    </location>
</feature>
<evidence type="ECO:0000256" key="4">
    <source>
        <dbReference type="ARBA" id="ARBA00022989"/>
    </source>
</evidence>
<dbReference type="EMBL" id="AP026798">
    <property type="protein sequence ID" value="BDR53183.1"/>
    <property type="molecule type" value="Genomic_DNA"/>
</dbReference>
<dbReference type="PANTHER" id="PTHR23291:SF50">
    <property type="entry name" value="PROTEIN LIFEGUARD 4"/>
    <property type="match status" value="1"/>
</dbReference>
<dbReference type="InterPro" id="IPR006214">
    <property type="entry name" value="Bax_inhibitor_1-related"/>
</dbReference>
<keyword evidence="9" id="KW-1185">Reference proteome</keyword>
<accession>A0ABN6SCH3</accession>
<feature type="transmembrane region" description="Helical" evidence="6">
    <location>
        <begin position="135"/>
        <end position="153"/>
    </location>
</feature>
<evidence type="ECO:0000256" key="1">
    <source>
        <dbReference type="ARBA" id="ARBA00004141"/>
    </source>
</evidence>
<keyword evidence="4 6" id="KW-1133">Transmembrane helix</keyword>
<reference evidence="8 9" key="1">
    <citation type="journal article" date="2023" name="Microbiol. Spectr.">
        <title>Symbiosis of Carpenter Bees with Uncharacterized Lactic Acid Bacteria Showing NAD Auxotrophy.</title>
        <authorList>
            <person name="Kawasaki S."/>
            <person name="Ozawa K."/>
            <person name="Mori T."/>
            <person name="Yamamoto A."/>
            <person name="Ito M."/>
            <person name="Ohkuma M."/>
            <person name="Sakamoto M."/>
            <person name="Matsutani M."/>
        </authorList>
    </citation>
    <scope>NUCLEOTIDE SEQUENCE [LARGE SCALE GENOMIC DNA]</scope>
    <source>
        <strain evidence="8 9">Kim37-2</strain>
    </source>
</reference>
<keyword evidence="3 6" id="KW-0812">Transmembrane</keyword>
<evidence type="ECO:0000256" key="6">
    <source>
        <dbReference type="RuleBase" id="RU004379"/>
    </source>
</evidence>
<comment type="similarity">
    <text evidence="2 6">Belongs to the BI1 family.</text>
</comment>
<feature type="transmembrane region" description="Helical" evidence="6">
    <location>
        <begin position="76"/>
        <end position="99"/>
    </location>
</feature>
<gene>
    <name evidence="8" type="ORF">KIM372_10900</name>
</gene>
<sequence>MTFGRQPQNNGYQQPYAQQGNQPLYQGQDPYAPNGQPYANQYVRQSDGTAAIRTQPAYSYEHAEHISMTRAYGEMALGLLVTAAVAYLTFASGLLFTFVQATGTLGWVGLCVAQVAFAMVLSVRVMQMKTSTGRVLFYAYAALMGLTLSSLFATYSMTTLFVTLLTCAGFFFALTMLGLTTRKNMLGWGSVLFAGLLALIVVQIVLMFLAPSNTAMKIIAALGIALFAGLTMHDAQQTRAIFAAYENQGAEVVERVSILCALNLYLDFVNLFLYILQIFGSRN</sequence>
<organism evidence="8 9">
    <name type="scientific">Bombiscardovia nodaiensis</name>
    <dbReference type="NCBI Taxonomy" id="2932181"/>
    <lineage>
        <taxon>Bacteria</taxon>
        <taxon>Bacillati</taxon>
        <taxon>Actinomycetota</taxon>
        <taxon>Actinomycetes</taxon>
        <taxon>Bifidobacteriales</taxon>
        <taxon>Bifidobacteriaceae</taxon>
        <taxon>Bombiscardovia</taxon>
    </lineage>
</organism>
<protein>
    <submittedName>
        <fullName evidence="8">Membrane protein</fullName>
    </submittedName>
</protein>
<dbReference type="PANTHER" id="PTHR23291">
    <property type="entry name" value="BAX INHIBITOR-RELATED"/>
    <property type="match status" value="1"/>
</dbReference>
<dbReference type="Proteomes" id="UP001321766">
    <property type="component" value="Chromosome"/>
</dbReference>
<feature type="transmembrane region" description="Helical" evidence="6">
    <location>
        <begin position="256"/>
        <end position="279"/>
    </location>
</feature>
<evidence type="ECO:0000256" key="7">
    <source>
        <dbReference type="SAM" id="MobiDB-lite"/>
    </source>
</evidence>
<dbReference type="CDD" id="cd10432">
    <property type="entry name" value="BI-1-like_bacterial"/>
    <property type="match status" value="1"/>
</dbReference>
<evidence type="ECO:0000256" key="5">
    <source>
        <dbReference type="ARBA" id="ARBA00023136"/>
    </source>
</evidence>
<dbReference type="Pfam" id="PF01027">
    <property type="entry name" value="Bax1-I"/>
    <property type="match status" value="1"/>
</dbReference>
<keyword evidence="5 6" id="KW-0472">Membrane</keyword>
<evidence type="ECO:0000256" key="2">
    <source>
        <dbReference type="ARBA" id="ARBA00010350"/>
    </source>
</evidence>
<feature type="region of interest" description="Disordered" evidence="7">
    <location>
        <begin position="1"/>
        <end position="30"/>
    </location>
</feature>
<feature type="compositionally biased region" description="Polar residues" evidence="7">
    <location>
        <begin position="1"/>
        <end position="25"/>
    </location>
</feature>
<feature type="transmembrane region" description="Helical" evidence="6">
    <location>
        <begin position="159"/>
        <end position="179"/>
    </location>
</feature>
<comment type="subcellular location">
    <subcellularLocation>
        <location evidence="1">Membrane</location>
        <topology evidence="1">Multi-pass membrane protein</topology>
    </subcellularLocation>
</comment>
<feature type="transmembrane region" description="Helical" evidence="6">
    <location>
        <begin position="215"/>
        <end position="235"/>
    </location>
</feature>
<evidence type="ECO:0000256" key="3">
    <source>
        <dbReference type="ARBA" id="ARBA00022692"/>
    </source>
</evidence>
<feature type="transmembrane region" description="Helical" evidence="6">
    <location>
        <begin position="105"/>
        <end position="123"/>
    </location>
</feature>